<gene>
    <name evidence="4" type="ORF">QTN89_02490</name>
</gene>
<comment type="caution">
    <text evidence="4">The sequence shown here is derived from an EMBL/GenBank/DDBJ whole genome shotgun (WGS) entry which is preliminary data.</text>
</comment>
<evidence type="ECO:0000313" key="4">
    <source>
        <dbReference type="EMBL" id="MDM4014282.1"/>
    </source>
</evidence>
<proteinExistence type="inferred from homology"/>
<evidence type="ECO:0000259" key="3">
    <source>
        <dbReference type="Pfam" id="PF01073"/>
    </source>
</evidence>
<dbReference type="InterPro" id="IPR036291">
    <property type="entry name" value="NAD(P)-bd_dom_sf"/>
</dbReference>
<dbReference type="InterPro" id="IPR050177">
    <property type="entry name" value="Lipid_A_modif_metabolic_enz"/>
</dbReference>
<dbReference type="SUPFAM" id="SSF51735">
    <property type="entry name" value="NAD(P)-binding Rossmann-fold domains"/>
    <property type="match status" value="1"/>
</dbReference>
<evidence type="ECO:0000256" key="2">
    <source>
        <dbReference type="ARBA" id="ARBA00023002"/>
    </source>
</evidence>
<evidence type="ECO:0000313" key="5">
    <source>
        <dbReference type="Proteomes" id="UP001239462"/>
    </source>
</evidence>
<dbReference type="PANTHER" id="PTHR43245">
    <property type="entry name" value="BIFUNCTIONAL POLYMYXIN RESISTANCE PROTEIN ARNA"/>
    <property type="match status" value="1"/>
</dbReference>
<organism evidence="4 5">
    <name type="scientific">Roseiconus lacunae</name>
    <dbReference type="NCBI Taxonomy" id="2605694"/>
    <lineage>
        <taxon>Bacteria</taxon>
        <taxon>Pseudomonadati</taxon>
        <taxon>Planctomycetota</taxon>
        <taxon>Planctomycetia</taxon>
        <taxon>Pirellulales</taxon>
        <taxon>Pirellulaceae</taxon>
        <taxon>Roseiconus</taxon>
    </lineage>
</organism>
<sequence length="330" mass="36476">MRVLVTGPAGFLGNEIVQQLLERGDEVVGVSRGDYPRLESRIDYRRGDLSNAEFSRQAIRDVDVVVHTAAVAGVWGPDEMFHRINTLATENVIKSCRDNGIRNLVFTSSPSVTFAGDDQCDTNESVGYPERFLCAYPRTKAAAEQAVLKAHRLGELNTCALRPHLIWGEDDPHLLARVIERAKSGKLKIVGDGKNLIDTVHVINAAGAHLDAIDALNQQPELAGGRAYFIAQDEPVNCWHWIQSICEVAGVPGPTKRVSFPTAYAAGAMLETIYRVLGRQQEPPMTRFVAAQLAKHHYFDISSAKQRLGYHVRISMAEGLQRLRDAWAAR</sequence>
<feature type="domain" description="3-beta hydroxysteroid dehydrogenase/isomerase" evidence="3">
    <location>
        <begin position="4"/>
        <end position="254"/>
    </location>
</feature>
<comment type="similarity">
    <text evidence="1">Belongs to the 3-beta-HSD family.</text>
</comment>
<accession>A0ABT7PCS1</accession>
<dbReference type="Pfam" id="PF01073">
    <property type="entry name" value="3Beta_HSD"/>
    <property type="match status" value="1"/>
</dbReference>
<keyword evidence="5" id="KW-1185">Reference proteome</keyword>
<dbReference type="PANTHER" id="PTHR43245:SF51">
    <property type="entry name" value="SHORT CHAIN DEHYDROGENASE_REDUCTASE FAMILY 42E, MEMBER 2"/>
    <property type="match status" value="1"/>
</dbReference>
<dbReference type="Proteomes" id="UP001239462">
    <property type="component" value="Unassembled WGS sequence"/>
</dbReference>
<dbReference type="Gene3D" id="3.40.50.720">
    <property type="entry name" value="NAD(P)-binding Rossmann-like Domain"/>
    <property type="match status" value="1"/>
</dbReference>
<evidence type="ECO:0000256" key="1">
    <source>
        <dbReference type="ARBA" id="ARBA00009219"/>
    </source>
</evidence>
<dbReference type="InterPro" id="IPR002225">
    <property type="entry name" value="3Beta_OHSteriod_DH/Estase"/>
</dbReference>
<keyword evidence="2" id="KW-0560">Oxidoreductase</keyword>
<name>A0ABT7PCS1_9BACT</name>
<reference evidence="4 5" key="1">
    <citation type="submission" date="2023-06" db="EMBL/GenBank/DDBJ databases">
        <title>Roseiconus lacunae JC819 isolated from Gulf of Mannar region, Tamil Nadu.</title>
        <authorList>
            <person name="Pk S."/>
            <person name="Ch S."/>
            <person name="Ch V.R."/>
        </authorList>
    </citation>
    <scope>NUCLEOTIDE SEQUENCE [LARGE SCALE GENOMIC DNA]</scope>
    <source>
        <strain evidence="4 5">JC819</strain>
    </source>
</reference>
<dbReference type="RefSeq" id="WP_289162066.1">
    <property type="nucleotide sequence ID" value="NZ_JASZZN010000002.1"/>
</dbReference>
<dbReference type="EMBL" id="JASZZN010000002">
    <property type="protein sequence ID" value="MDM4014282.1"/>
    <property type="molecule type" value="Genomic_DNA"/>
</dbReference>
<protein>
    <submittedName>
        <fullName evidence="4">NAD-dependent epimerase/dehydratase family protein</fullName>
    </submittedName>
</protein>